<feature type="domain" description="Neurotransmitter-gated ion-channel ligand-binding" evidence="6">
    <location>
        <begin position="24"/>
        <end position="181"/>
    </location>
</feature>
<dbReference type="OrthoDB" id="6153337at2759"/>
<dbReference type="InterPro" id="IPR038050">
    <property type="entry name" value="Neuro_actylchol_rec"/>
</dbReference>
<comment type="similarity">
    <text evidence="5">Belongs to the ligand-gated ion channel (TC 1.A.9) family.</text>
</comment>
<dbReference type="InterPro" id="IPR006201">
    <property type="entry name" value="Neur_channel"/>
</dbReference>
<feature type="transmembrane region" description="Helical" evidence="5">
    <location>
        <begin position="183"/>
        <end position="206"/>
    </location>
</feature>
<dbReference type="SUPFAM" id="SSF63712">
    <property type="entry name" value="Nicotinic receptor ligand binding domain-like"/>
    <property type="match status" value="1"/>
</dbReference>
<evidence type="ECO:0000256" key="3">
    <source>
        <dbReference type="ARBA" id="ARBA00022989"/>
    </source>
</evidence>
<dbReference type="InterPro" id="IPR036734">
    <property type="entry name" value="Neur_chan_lig-bd_sf"/>
</dbReference>
<keyword evidence="4 5" id="KW-0472">Membrane</keyword>
<dbReference type="Pfam" id="PF02932">
    <property type="entry name" value="Neur_chan_memb"/>
    <property type="match status" value="1"/>
</dbReference>
<dbReference type="Pfam" id="PF02931">
    <property type="entry name" value="Neur_chan_LBD"/>
    <property type="match status" value="1"/>
</dbReference>
<gene>
    <name evidence="8" type="ORF">C0Q70_10280</name>
</gene>
<dbReference type="CDD" id="cd19051">
    <property type="entry name" value="LGIC_TM_cation"/>
    <property type="match status" value="1"/>
</dbReference>
<evidence type="ECO:0000313" key="9">
    <source>
        <dbReference type="Proteomes" id="UP000245119"/>
    </source>
</evidence>
<keyword evidence="5" id="KW-0406">Ion transport</keyword>
<evidence type="ECO:0000256" key="5">
    <source>
        <dbReference type="RuleBase" id="RU000687"/>
    </source>
</evidence>
<evidence type="ECO:0000259" key="7">
    <source>
        <dbReference type="Pfam" id="PF02932"/>
    </source>
</evidence>
<dbReference type="Gene3D" id="2.70.170.10">
    <property type="entry name" value="Neurotransmitter-gated ion-channel ligand-binding domain"/>
    <property type="match status" value="1"/>
</dbReference>
<evidence type="ECO:0000259" key="6">
    <source>
        <dbReference type="Pfam" id="PF02931"/>
    </source>
</evidence>
<keyword evidence="5" id="KW-0813">Transport</keyword>
<dbReference type="Gene3D" id="1.20.58.390">
    <property type="entry name" value="Neurotransmitter-gated ion-channel transmembrane domain"/>
    <property type="match status" value="1"/>
</dbReference>
<dbReference type="GO" id="GO:0016020">
    <property type="term" value="C:membrane"/>
    <property type="evidence" value="ECO:0007669"/>
    <property type="project" value="UniProtKB-SubCell"/>
</dbReference>
<dbReference type="AlphaFoldDB" id="A0A2T7PC58"/>
<name>A0A2T7PC58_POMCA</name>
<keyword evidence="5" id="KW-0407">Ion channel</keyword>
<evidence type="ECO:0000256" key="2">
    <source>
        <dbReference type="ARBA" id="ARBA00022692"/>
    </source>
</evidence>
<dbReference type="InterPro" id="IPR006202">
    <property type="entry name" value="Neur_chan_lig-bd"/>
</dbReference>
<organism evidence="8 9">
    <name type="scientific">Pomacea canaliculata</name>
    <name type="common">Golden apple snail</name>
    <dbReference type="NCBI Taxonomy" id="400727"/>
    <lineage>
        <taxon>Eukaryota</taxon>
        <taxon>Metazoa</taxon>
        <taxon>Spiralia</taxon>
        <taxon>Lophotrochozoa</taxon>
        <taxon>Mollusca</taxon>
        <taxon>Gastropoda</taxon>
        <taxon>Caenogastropoda</taxon>
        <taxon>Architaenioglossa</taxon>
        <taxon>Ampullarioidea</taxon>
        <taxon>Ampullariidae</taxon>
        <taxon>Pomacea</taxon>
    </lineage>
</organism>
<dbReference type="GO" id="GO:0004888">
    <property type="term" value="F:transmembrane signaling receptor activity"/>
    <property type="evidence" value="ECO:0007669"/>
    <property type="project" value="InterPro"/>
</dbReference>
<sequence length="378" mass="43187">MRGPRQTFPTNDGLRVLLPHVHQRVQHAAQKLTSTAWLMVTWHDDYLTWDPKSFGGVERIFADPAQVWRPRLAIRNTMMDIRQLGNDYVVLQVDHHGRVTWYPAERFETYCQVIVTYFPLDVQTCTWDIDSWDADGVDLQAIKLDIDHSFYGNNGAWELVSSNVSKGNNKLVFQVTLKRRPGLLILNLILPVMLLGVVNIFVFTVPPESEEKLSFAITTLLSFGVFLSYILDLLPSSAETMSTMTIAMNGQFILSSLFVLLTILVLRLHLRDDNKHPVPKSLQSIIVKLEFIFRLGPPSTKVVPVVEVSTLPGQEDEQTTTKEVERFMKKAARKMVFDNHELMTWKRVSCSLDKILFRFFLLAVAISSTAAWIYVYLG</sequence>
<dbReference type="InterPro" id="IPR036719">
    <property type="entry name" value="Neuro-gated_channel_TM_sf"/>
</dbReference>
<accession>A0A2T7PC58</accession>
<dbReference type="EMBL" id="PZQS01000005">
    <property type="protein sequence ID" value="PVD31004.1"/>
    <property type="molecule type" value="Genomic_DNA"/>
</dbReference>
<keyword evidence="2 5" id="KW-0812">Transmembrane</keyword>
<feature type="domain" description="Neurotransmitter-gated ion-channel transmembrane" evidence="7">
    <location>
        <begin position="188"/>
        <end position="287"/>
    </location>
</feature>
<dbReference type="Proteomes" id="UP000245119">
    <property type="component" value="Linkage Group LG5"/>
</dbReference>
<keyword evidence="9" id="KW-1185">Reference proteome</keyword>
<dbReference type="OMA" id="QNEYEMI"/>
<dbReference type="CDD" id="cd18989">
    <property type="entry name" value="LGIC_ECD_cation"/>
    <property type="match status" value="1"/>
</dbReference>
<feature type="transmembrane region" description="Helical" evidence="5">
    <location>
        <begin position="355"/>
        <end position="377"/>
    </location>
</feature>
<comment type="caution">
    <text evidence="8">The sequence shown here is derived from an EMBL/GenBank/DDBJ whole genome shotgun (WGS) entry which is preliminary data.</text>
</comment>
<dbReference type="PROSITE" id="PS00236">
    <property type="entry name" value="NEUROTR_ION_CHANNEL"/>
    <property type="match status" value="1"/>
</dbReference>
<evidence type="ECO:0000256" key="1">
    <source>
        <dbReference type="ARBA" id="ARBA00004141"/>
    </source>
</evidence>
<dbReference type="PANTHER" id="PTHR18945">
    <property type="entry name" value="NEUROTRANSMITTER GATED ION CHANNEL"/>
    <property type="match status" value="1"/>
</dbReference>
<feature type="transmembrane region" description="Helical" evidence="5">
    <location>
        <begin position="213"/>
        <end position="231"/>
    </location>
</feature>
<dbReference type="InterPro" id="IPR018000">
    <property type="entry name" value="Neurotransmitter_ion_chnl_CS"/>
</dbReference>
<evidence type="ECO:0008006" key="10">
    <source>
        <dbReference type="Google" id="ProtNLM"/>
    </source>
</evidence>
<proteinExistence type="inferred from homology"/>
<dbReference type="SUPFAM" id="SSF90112">
    <property type="entry name" value="Neurotransmitter-gated ion-channel transmembrane pore"/>
    <property type="match status" value="1"/>
</dbReference>
<keyword evidence="3 5" id="KW-1133">Transmembrane helix</keyword>
<dbReference type="PRINTS" id="PR00252">
    <property type="entry name" value="NRIONCHANNEL"/>
</dbReference>
<evidence type="ECO:0000313" key="8">
    <source>
        <dbReference type="EMBL" id="PVD31004.1"/>
    </source>
</evidence>
<protein>
    <recommendedName>
        <fullName evidence="10">Neurotransmitter-gated ion-channel ligand-binding domain-containing protein</fullName>
    </recommendedName>
</protein>
<feature type="transmembrane region" description="Helical" evidence="5">
    <location>
        <begin position="251"/>
        <end position="270"/>
    </location>
</feature>
<comment type="subcellular location">
    <subcellularLocation>
        <location evidence="1">Membrane</location>
        <topology evidence="1">Multi-pass membrane protein</topology>
    </subcellularLocation>
</comment>
<reference evidence="8 9" key="1">
    <citation type="submission" date="2018-04" db="EMBL/GenBank/DDBJ databases">
        <title>The genome of golden apple snail Pomacea canaliculata provides insight into stress tolerance and invasive adaptation.</title>
        <authorList>
            <person name="Liu C."/>
            <person name="Liu B."/>
            <person name="Ren Y."/>
            <person name="Zhang Y."/>
            <person name="Wang H."/>
            <person name="Li S."/>
            <person name="Jiang F."/>
            <person name="Yin L."/>
            <person name="Zhang G."/>
            <person name="Qian W."/>
            <person name="Fan W."/>
        </authorList>
    </citation>
    <scope>NUCLEOTIDE SEQUENCE [LARGE SCALE GENOMIC DNA]</scope>
    <source>
        <strain evidence="8">SZHN2017</strain>
        <tissue evidence="8">Muscle</tissue>
    </source>
</reference>
<evidence type="ECO:0000256" key="4">
    <source>
        <dbReference type="ARBA" id="ARBA00023136"/>
    </source>
</evidence>
<dbReference type="GO" id="GO:0005230">
    <property type="term" value="F:extracellular ligand-gated monoatomic ion channel activity"/>
    <property type="evidence" value="ECO:0007669"/>
    <property type="project" value="InterPro"/>
</dbReference>
<dbReference type="STRING" id="400727.A0A2T7PC58"/>
<dbReference type="InterPro" id="IPR006029">
    <property type="entry name" value="Neurotrans-gated_channel_TM"/>
</dbReference>